<protein>
    <submittedName>
        <fullName evidence="1">Uncharacterized protein</fullName>
    </submittedName>
</protein>
<evidence type="ECO:0000313" key="1">
    <source>
        <dbReference type="EMBL" id="KXJ93037.1"/>
    </source>
</evidence>
<dbReference type="AlphaFoldDB" id="A0A136J7C9"/>
<name>A0A136J7C9_9PEZI</name>
<proteinExistence type="predicted"/>
<sequence>MFSKDPERRARNYGFLRHIFLLSVWTCMLGVEGWTRVQPCPRLTRKYISREDVGPAAVISSSDMSQ</sequence>
<gene>
    <name evidence="1" type="ORF">Micbo1qcDRAFT_160942</name>
</gene>
<evidence type="ECO:0000313" key="2">
    <source>
        <dbReference type="Proteomes" id="UP000070501"/>
    </source>
</evidence>
<organism evidence="1 2">
    <name type="scientific">Microdochium bolleyi</name>
    <dbReference type="NCBI Taxonomy" id="196109"/>
    <lineage>
        <taxon>Eukaryota</taxon>
        <taxon>Fungi</taxon>
        <taxon>Dikarya</taxon>
        <taxon>Ascomycota</taxon>
        <taxon>Pezizomycotina</taxon>
        <taxon>Sordariomycetes</taxon>
        <taxon>Xylariomycetidae</taxon>
        <taxon>Xylariales</taxon>
        <taxon>Microdochiaceae</taxon>
        <taxon>Microdochium</taxon>
    </lineage>
</organism>
<dbReference type="InParanoid" id="A0A136J7C9"/>
<dbReference type="EMBL" id="KQ964248">
    <property type="protein sequence ID" value="KXJ93037.1"/>
    <property type="molecule type" value="Genomic_DNA"/>
</dbReference>
<accession>A0A136J7C9</accession>
<dbReference type="Proteomes" id="UP000070501">
    <property type="component" value="Unassembled WGS sequence"/>
</dbReference>
<keyword evidence="2" id="KW-1185">Reference proteome</keyword>
<reference evidence="2" key="1">
    <citation type="submission" date="2016-02" db="EMBL/GenBank/DDBJ databases">
        <title>Draft genome sequence of Microdochium bolleyi, a fungal endophyte of beachgrass.</title>
        <authorList>
            <consortium name="DOE Joint Genome Institute"/>
            <person name="David A.S."/>
            <person name="May G."/>
            <person name="Haridas S."/>
            <person name="Lim J."/>
            <person name="Wang M."/>
            <person name="Labutti K."/>
            <person name="Lipzen A."/>
            <person name="Barry K."/>
            <person name="Grigoriev I.V."/>
        </authorList>
    </citation>
    <scope>NUCLEOTIDE SEQUENCE [LARGE SCALE GENOMIC DNA]</scope>
    <source>
        <strain evidence="2">J235TASD1</strain>
    </source>
</reference>